<feature type="region of interest" description="Disordered" evidence="1">
    <location>
        <begin position="79"/>
        <end position="98"/>
    </location>
</feature>
<comment type="caution">
    <text evidence="2">The sequence shown here is derived from an EMBL/GenBank/DDBJ whole genome shotgun (WGS) entry which is preliminary data.</text>
</comment>
<name>A0ABP8LAU4_9BURK</name>
<dbReference type="Proteomes" id="UP001501788">
    <property type="component" value="Unassembled WGS sequence"/>
</dbReference>
<sequence>MGTSARIIGAAVWATLVVAEVWAQPSSSGIFTCVDRNGRRITADRPIPECADREQKELSPSGTVRRQIGPTLTEVERAELEQQRRREAEERNRQLEERRRERALLARYPDKAAHDAERAAALSQIDDLMTIAHKRIGELQAIRKGYDTEMEFYKKDPTKAPVVLRRRIAENEEDIAERQRYLVTQEQEKRRVHQRFDAELATLQRLWEAQRMVPVLPLGAPPASGAR</sequence>
<evidence type="ECO:0008006" key="4">
    <source>
        <dbReference type="Google" id="ProtNLM"/>
    </source>
</evidence>
<keyword evidence="3" id="KW-1185">Reference proteome</keyword>
<evidence type="ECO:0000313" key="3">
    <source>
        <dbReference type="Proteomes" id="UP001501788"/>
    </source>
</evidence>
<organism evidence="2 3">
    <name type="scientific">Acidovorax lacteus</name>
    <dbReference type="NCBI Taxonomy" id="1924988"/>
    <lineage>
        <taxon>Bacteria</taxon>
        <taxon>Pseudomonadati</taxon>
        <taxon>Pseudomonadota</taxon>
        <taxon>Betaproteobacteria</taxon>
        <taxon>Burkholderiales</taxon>
        <taxon>Comamonadaceae</taxon>
        <taxon>Acidovorax</taxon>
    </lineage>
</organism>
<evidence type="ECO:0000256" key="1">
    <source>
        <dbReference type="SAM" id="MobiDB-lite"/>
    </source>
</evidence>
<reference evidence="3" key="1">
    <citation type="journal article" date="2019" name="Int. J. Syst. Evol. Microbiol.">
        <title>The Global Catalogue of Microorganisms (GCM) 10K type strain sequencing project: providing services to taxonomists for standard genome sequencing and annotation.</title>
        <authorList>
            <consortium name="The Broad Institute Genomics Platform"/>
            <consortium name="The Broad Institute Genome Sequencing Center for Infectious Disease"/>
            <person name="Wu L."/>
            <person name="Ma J."/>
        </authorList>
    </citation>
    <scope>NUCLEOTIDE SEQUENCE [LARGE SCALE GENOMIC DNA]</scope>
    <source>
        <strain evidence="3">JCM 31890</strain>
    </source>
</reference>
<evidence type="ECO:0000313" key="2">
    <source>
        <dbReference type="EMBL" id="GAA4424963.1"/>
    </source>
</evidence>
<protein>
    <recommendedName>
        <fullName evidence="4">DUF4124 domain-containing protein</fullName>
    </recommendedName>
</protein>
<gene>
    <name evidence="2" type="ORF">GCM10023090_19190</name>
</gene>
<proteinExistence type="predicted"/>
<dbReference type="EMBL" id="BAABEX010000013">
    <property type="protein sequence ID" value="GAA4424963.1"/>
    <property type="molecule type" value="Genomic_DNA"/>
</dbReference>
<accession>A0ABP8LAU4</accession>